<evidence type="ECO:0000313" key="2">
    <source>
        <dbReference type="Proteomes" id="UP000284395"/>
    </source>
</evidence>
<dbReference type="EMBL" id="RAPF01000012">
    <property type="protein sequence ID" value="RKF17723.1"/>
    <property type="molecule type" value="Genomic_DNA"/>
</dbReference>
<organism evidence="1 2">
    <name type="scientific">Altericroceibacterium spongiae</name>
    <dbReference type="NCBI Taxonomy" id="2320269"/>
    <lineage>
        <taxon>Bacteria</taxon>
        <taxon>Pseudomonadati</taxon>
        <taxon>Pseudomonadota</taxon>
        <taxon>Alphaproteobacteria</taxon>
        <taxon>Sphingomonadales</taxon>
        <taxon>Erythrobacteraceae</taxon>
        <taxon>Altericroceibacterium</taxon>
    </lineage>
</organism>
<name>A0A420EAP3_9SPHN</name>
<reference evidence="1 2" key="1">
    <citation type="submission" date="2018-09" db="EMBL/GenBank/DDBJ databases">
        <title>Altererythrobacter spongiae sp. nov., isolated from a marine sponge.</title>
        <authorList>
            <person name="Zhuang L."/>
            <person name="Luo L."/>
        </authorList>
    </citation>
    <scope>NUCLEOTIDE SEQUENCE [LARGE SCALE GENOMIC DNA]</scope>
    <source>
        <strain evidence="1 2">HN-Y73</strain>
    </source>
</reference>
<protein>
    <recommendedName>
        <fullName evidence="3">PIN domain-containing protein</fullName>
    </recommendedName>
</protein>
<dbReference type="AlphaFoldDB" id="A0A420EAP3"/>
<evidence type="ECO:0008006" key="3">
    <source>
        <dbReference type="Google" id="ProtNLM"/>
    </source>
</evidence>
<keyword evidence="2" id="KW-1185">Reference proteome</keyword>
<dbReference type="Proteomes" id="UP000284395">
    <property type="component" value="Unassembled WGS sequence"/>
</dbReference>
<dbReference type="CDD" id="cd09871">
    <property type="entry name" value="PIN_MtVapC28-VapC30-like"/>
    <property type="match status" value="1"/>
</dbReference>
<evidence type="ECO:0000313" key="1">
    <source>
        <dbReference type="EMBL" id="RKF17723.1"/>
    </source>
</evidence>
<gene>
    <name evidence="1" type="ORF">D6851_15810</name>
</gene>
<sequence>MIVDTSAVVAVLYGEPESRDFVQVGIMALWNRLKVGDVRRNDRAFRRSCIVGWIFPRTKDQVLATG</sequence>
<accession>A0A420EAP3</accession>
<proteinExistence type="predicted"/>
<comment type="caution">
    <text evidence="1">The sequence shown here is derived from an EMBL/GenBank/DDBJ whole genome shotgun (WGS) entry which is preliminary data.</text>
</comment>